<keyword evidence="13" id="KW-0446">Lipid-binding</keyword>
<feature type="domain" description="S100/CaBP-9k-type calcium binding subdomain" evidence="19">
    <location>
        <begin position="147"/>
        <end position="189"/>
    </location>
</feature>
<dbReference type="Proteomes" id="UP000694725">
    <property type="component" value="Unplaced"/>
</dbReference>
<dbReference type="Gene3D" id="1.10.238.10">
    <property type="entry name" value="EF-hand"/>
    <property type="match status" value="1"/>
</dbReference>
<feature type="compositionally biased region" description="Basic and acidic residues" evidence="18">
    <location>
        <begin position="1"/>
        <end position="17"/>
    </location>
</feature>
<evidence type="ECO:0000256" key="12">
    <source>
        <dbReference type="ARBA" id="ARBA00023008"/>
    </source>
</evidence>
<evidence type="ECO:0000256" key="14">
    <source>
        <dbReference type="ARBA" id="ARBA00053203"/>
    </source>
</evidence>
<evidence type="ECO:0000256" key="9">
    <source>
        <dbReference type="ARBA" id="ARBA00022737"/>
    </source>
</evidence>
<evidence type="ECO:0000256" key="4">
    <source>
        <dbReference type="ARBA" id="ARBA00022448"/>
    </source>
</evidence>
<evidence type="ECO:0000256" key="1">
    <source>
        <dbReference type="ARBA" id="ARBA00004496"/>
    </source>
</evidence>
<evidence type="ECO:0000256" key="18">
    <source>
        <dbReference type="SAM" id="MobiDB-lite"/>
    </source>
</evidence>
<evidence type="ECO:0000256" key="10">
    <source>
        <dbReference type="ARBA" id="ARBA00022837"/>
    </source>
</evidence>
<keyword evidence="7" id="KW-0597">Phosphoprotein</keyword>
<gene>
    <name evidence="20" type="primary">S100A13</name>
</gene>
<accession>A0A8D2ACY3</accession>
<evidence type="ECO:0000256" key="15">
    <source>
        <dbReference type="ARBA" id="ARBA00063552"/>
    </source>
</evidence>
<comment type="subunit">
    <text evidence="15">Homodimer. Part of a copper-dependent multiprotein complex containing S100A13, FGF1 and SYT1. Interacts with FGF1 and SYT1. Interacts with IL1A.</text>
</comment>
<keyword evidence="12" id="KW-0186">Copper</keyword>
<dbReference type="GO" id="GO:0005737">
    <property type="term" value="C:cytoplasm"/>
    <property type="evidence" value="ECO:0007669"/>
    <property type="project" value="UniProtKB-SubCell"/>
</dbReference>
<comment type="function">
    <text evidence="14">Plays a role in the export of proteins that lack a signal peptide and are secreted by an alternative pathway. Binds two calcium ions per subunit. Binds one copper ion. Binding of one copper ion does not interfere with calcium binding. Required for the copper-dependent stress-induced export of IL1A and FGF1. The calcium-free protein binds to lipid vesicles containing phosphatidylserine, but not to vesicles containing phosphatidylcholine.</text>
</comment>
<keyword evidence="10" id="KW-0106">Calcium</keyword>
<evidence type="ECO:0000256" key="8">
    <source>
        <dbReference type="ARBA" id="ARBA00022723"/>
    </source>
</evidence>
<evidence type="ECO:0000256" key="3">
    <source>
        <dbReference type="ARBA" id="ARBA00007323"/>
    </source>
</evidence>
<dbReference type="PANTHER" id="PTHR11639">
    <property type="entry name" value="S100 CALCIUM-BINDING PROTEIN"/>
    <property type="match status" value="1"/>
</dbReference>
<dbReference type="InterPro" id="IPR011992">
    <property type="entry name" value="EF-hand-dom_pair"/>
</dbReference>
<dbReference type="SUPFAM" id="SSF47473">
    <property type="entry name" value="EF-hand"/>
    <property type="match status" value="1"/>
</dbReference>
<dbReference type="GO" id="GO:0046872">
    <property type="term" value="F:metal ion binding"/>
    <property type="evidence" value="ECO:0007669"/>
    <property type="project" value="UniProtKB-KW"/>
</dbReference>
<sequence length="236" mass="26550">IPPKGHQTERTPKKDPRPQASSRTEGSPDRGTTTQGFLRHRHFQSTPRLRHLERKGFLEVKFLPTPPLRYCPLVPCPKRHPCILFPPSFLLKLPPARQPEGATPGVRDALGCPDSAFLSFLLPACQPCEDSSSSSRVPMAAEPLTELEMAIETVVTTFFNFAGREGRKGSLSINEFKELVTQQLPHLLKDVGSLDEKMKSLDVNQDSELKFNEYWRLIGELAKEIRKEKALGIQKK</sequence>
<evidence type="ECO:0000259" key="19">
    <source>
        <dbReference type="SMART" id="SM01394"/>
    </source>
</evidence>
<keyword evidence="11" id="KW-0653">Protein transport</keyword>
<proteinExistence type="inferred from homology"/>
<dbReference type="InterPro" id="IPR013787">
    <property type="entry name" value="S100_Ca-bd_sub"/>
</dbReference>
<dbReference type="Pfam" id="PF01023">
    <property type="entry name" value="S_100"/>
    <property type="match status" value="1"/>
</dbReference>
<evidence type="ECO:0000256" key="11">
    <source>
        <dbReference type="ARBA" id="ARBA00022927"/>
    </source>
</evidence>
<evidence type="ECO:0000313" key="20">
    <source>
        <dbReference type="Ensembl" id="ENSSSCP00065046645.1"/>
    </source>
</evidence>
<reference evidence="20" key="1">
    <citation type="submission" date="2025-08" db="UniProtKB">
        <authorList>
            <consortium name="Ensembl"/>
        </authorList>
    </citation>
    <scope>IDENTIFICATION</scope>
</reference>
<evidence type="ECO:0000313" key="21">
    <source>
        <dbReference type="Proteomes" id="UP000694725"/>
    </source>
</evidence>
<keyword evidence="8" id="KW-0479">Metal-binding</keyword>
<comment type="subcellular location">
    <subcellularLocation>
        <location evidence="1">Cytoplasm</location>
    </subcellularLocation>
    <subcellularLocation>
        <location evidence="2">Secreted</location>
    </subcellularLocation>
</comment>
<dbReference type="GO" id="GO:0005576">
    <property type="term" value="C:extracellular region"/>
    <property type="evidence" value="ECO:0007669"/>
    <property type="project" value="UniProtKB-SubCell"/>
</dbReference>
<dbReference type="PANTHER" id="PTHR11639:SF57">
    <property type="entry name" value="PROTEIN S100-A13"/>
    <property type="match status" value="1"/>
</dbReference>
<dbReference type="GO" id="GO:0015031">
    <property type="term" value="P:protein transport"/>
    <property type="evidence" value="ECO:0007669"/>
    <property type="project" value="UniProtKB-KW"/>
</dbReference>
<evidence type="ECO:0000256" key="5">
    <source>
        <dbReference type="ARBA" id="ARBA00022490"/>
    </source>
</evidence>
<evidence type="ECO:0000256" key="17">
    <source>
        <dbReference type="ARBA" id="ARBA00076815"/>
    </source>
</evidence>
<keyword evidence="6" id="KW-0964">Secreted</keyword>
<comment type="similarity">
    <text evidence="3">Belongs to the S-100 family.</text>
</comment>
<keyword evidence="5" id="KW-0963">Cytoplasm</keyword>
<dbReference type="AlphaFoldDB" id="A0A8D2ACY3"/>
<feature type="compositionally biased region" description="Polar residues" evidence="18">
    <location>
        <begin position="19"/>
        <end position="36"/>
    </location>
</feature>
<dbReference type="CDD" id="cd05022">
    <property type="entry name" value="S-100A13"/>
    <property type="match status" value="1"/>
</dbReference>
<keyword evidence="4" id="KW-0813">Transport</keyword>
<evidence type="ECO:0000256" key="13">
    <source>
        <dbReference type="ARBA" id="ARBA00023121"/>
    </source>
</evidence>
<keyword evidence="9" id="KW-0677">Repeat</keyword>
<dbReference type="FunFam" id="1.10.238.10:FF:000260">
    <property type="entry name" value="Protein S100-A13"/>
    <property type="match status" value="1"/>
</dbReference>
<evidence type="ECO:0000256" key="6">
    <source>
        <dbReference type="ARBA" id="ARBA00022525"/>
    </source>
</evidence>
<feature type="region of interest" description="Disordered" evidence="18">
    <location>
        <begin position="1"/>
        <end position="41"/>
    </location>
</feature>
<name>A0A8D2ACY3_PIG</name>
<dbReference type="Ensembl" id="ENSSSCT00065105154.1">
    <property type="protein sequence ID" value="ENSSSCP00065046645.1"/>
    <property type="gene ID" value="ENSSSCG00065076155.1"/>
</dbReference>
<protein>
    <recommendedName>
        <fullName evidence="16">Protein S100-A13</fullName>
    </recommendedName>
    <alternativeName>
        <fullName evidence="17">S100 calcium-binding protein A13</fullName>
    </alternativeName>
</protein>
<evidence type="ECO:0000256" key="7">
    <source>
        <dbReference type="ARBA" id="ARBA00022553"/>
    </source>
</evidence>
<dbReference type="GO" id="GO:0008289">
    <property type="term" value="F:lipid binding"/>
    <property type="evidence" value="ECO:0007669"/>
    <property type="project" value="UniProtKB-KW"/>
</dbReference>
<evidence type="ECO:0000256" key="16">
    <source>
        <dbReference type="ARBA" id="ARBA00069237"/>
    </source>
</evidence>
<organism evidence="20 21">
    <name type="scientific">Sus scrofa</name>
    <name type="common">Pig</name>
    <dbReference type="NCBI Taxonomy" id="9823"/>
    <lineage>
        <taxon>Eukaryota</taxon>
        <taxon>Metazoa</taxon>
        <taxon>Chordata</taxon>
        <taxon>Craniata</taxon>
        <taxon>Vertebrata</taxon>
        <taxon>Euteleostomi</taxon>
        <taxon>Mammalia</taxon>
        <taxon>Eutheria</taxon>
        <taxon>Laurasiatheria</taxon>
        <taxon>Artiodactyla</taxon>
        <taxon>Suina</taxon>
        <taxon>Suidae</taxon>
        <taxon>Sus</taxon>
    </lineage>
</organism>
<evidence type="ECO:0000256" key="2">
    <source>
        <dbReference type="ARBA" id="ARBA00004613"/>
    </source>
</evidence>
<dbReference type="SMART" id="SM01394">
    <property type="entry name" value="S_100"/>
    <property type="match status" value="1"/>
</dbReference>